<protein>
    <submittedName>
        <fullName evidence="2">Prepilin peptidase</fullName>
    </submittedName>
</protein>
<sequence length="710" mass="79658">MFADLADLCRSPGFIHAIAYFDFRDNLIRFGDRLDAEAMESQHAAERLVRTEIATMIGLMVQATIDATLPAPERFQEYVDRAQALLQELHWAMSASWRDSFKVVDGVAQIQEPMWAGPSLREPIFYSGESAYGFQYRALAIRKYAADNPWLLANKGFEIGDAVAVAKTLADVLSERQMALSKAMVELPPDAWTMLPGSVFSVDDLQARCELDRSRIEAVLAAFTLPSGDLNPRFTALHEFNATNAMPLLHWDDGQFLLLQHYSLLEAIYESPVFWLTDDKAYAPTAVRHRGAFTETFAAERLEKVFGKARVFRNIDIYGPDRNRVGEIDVLAIYGRRAILVQAKSKRLTIEARKGNDLQLKDDFKKAVQDAADQAFLCATALLDSSFKLKNAAGDEIELPRRFDVIQPLCIVSDHYPALAFQASEFLKQKTTEHIVAPLVMDVFALDVMAEMLASPLQFLHYLTLRERFGDRLSASHELTLLGYHLTHHLWFDDEFNMMTLGDDFSIPLDIAMLARRDGLPGLETPEGILTKLKGTTFGRLVAQIESHDDPDIGELGLLLLQLGEETARSLSSGIDTLAGAARRDRRSHDLSLEFGEAQSGLTVHCRYPDTPDTMPRLLAHCQLRKYASKADHWHGLLIHPDTLDILAGVGSRESWAFDAKMEELVKQWPVRPQVPWNAIKQQIAQKVGRNDPCPCGSGKKHKKCCLVSY</sequence>
<evidence type="ECO:0000259" key="1">
    <source>
        <dbReference type="Pfam" id="PF08378"/>
    </source>
</evidence>
<dbReference type="Gene3D" id="3.10.450.50">
    <property type="match status" value="1"/>
</dbReference>
<evidence type="ECO:0000313" key="3">
    <source>
        <dbReference type="Proteomes" id="UP000501325"/>
    </source>
</evidence>
<dbReference type="Pfam" id="PF02810">
    <property type="entry name" value="SEC-C"/>
    <property type="match status" value="1"/>
</dbReference>
<feature type="domain" description="NERD" evidence="1">
    <location>
        <begin position="290"/>
        <end position="382"/>
    </location>
</feature>
<organism evidence="2 3">
    <name type="scientific">Brevundimonas mediterranea</name>
    <dbReference type="NCBI Taxonomy" id="74329"/>
    <lineage>
        <taxon>Bacteria</taxon>
        <taxon>Pseudomonadati</taxon>
        <taxon>Pseudomonadota</taxon>
        <taxon>Alphaproteobacteria</taxon>
        <taxon>Caulobacterales</taxon>
        <taxon>Caulobacteraceae</taxon>
        <taxon>Brevundimonas</taxon>
    </lineage>
</organism>
<gene>
    <name evidence="2" type="ORF">GYM46_03125</name>
</gene>
<dbReference type="Pfam" id="PF08378">
    <property type="entry name" value="NERD"/>
    <property type="match status" value="1"/>
</dbReference>
<dbReference type="PANTHER" id="PTHR33747">
    <property type="entry name" value="UPF0225 PROTEIN SCO1677"/>
    <property type="match status" value="1"/>
</dbReference>
<reference evidence="2 3" key="1">
    <citation type="submission" date="2020-01" db="EMBL/GenBank/DDBJ databases">
        <authorList>
            <person name="Wang S."/>
        </authorList>
    </citation>
    <scope>NUCLEOTIDE SEQUENCE [LARGE SCALE GENOMIC DNA]</scope>
    <source>
        <strain evidence="2 3">D151-2-6</strain>
    </source>
</reference>
<dbReference type="AlphaFoldDB" id="A0AB37E428"/>
<dbReference type="RefSeq" id="WP_164952599.1">
    <property type="nucleotide sequence ID" value="NZ_CP048751.1"/>
</dbReference>
<evidence type="ECO:0000313" key="2">
    <source>
        <dbReference type="EMBL" id="QIH72047.1"/>
    </source>
</evidence>
<dbReference type="InterPro" id="IPR011528">
    <property type="entry name" value="NERD"/>
</dbReference>
<dbReference type="KEGG" id="bmed:GYM46_03125"/>
<dbReference type="EMBL" id="CP048751">
    <property type="protein sequence ID" value="QIH72047.1"/>
    <property type="molecule type" value="Genomic_DNA"/>
</dbReference>
<dbReference type="PANTHER" id="PTHR33747:SF1">
    <property type="entry name" value="ADENYLATE CYCLASE-ASSOCIATED CAP C-TERMINAL DOMAIN-CONTAINING PROTEIN"/>
    <property type="match status" value="1"/>
</dbReference>
<dbReference type="InterPro" id="IPR004027">
    <property type="entry name" value="SEC_C_motif"/>
</dbReference>
<dbReference type="SUPFAM" id="SSF103642">
    <property type="entry name" value="Sec-C motif"/>
    <property type="match status" value="1"/>
</dbReference>
<proteinExistence type="predicted"/>
<accession>A0AB37E428</accession>
<name>A0AB37E428_9CAUL</name>
<dbReference type="Proteomes" id="UP000501325">
    <property type="component" value="Chromosome"/>
</dbReference>